<feature type="transmembrane region" description="Helical" evidence="8">
    <location>
        <begin position="6"/>
        <end position="22"/>
    </location>
</feature>
<dbReference type="Proteomes" id="UP000694660">
    <property type="component" value="Unassembled WGS sequence"/>
</dbReference>
<dbReference type="Pfam" id="PF03547">
    <property type="entry name" value="Mem_trans"/>
    <property type="match status" value="1"/>
</dbReference>
<feature type="transmembrane region" description="Helical" evidence="8">
    <location>
        <begin position="256"/>
        <end position="276"/>
    </location>
</feature>
<keyword evidence="6 8" id="KW-1133">Transmembrane helix</keyword>
<dbReference type="GO" id="GO:0055085">
    <property type="term" value="P:transmembrane transport"/>
    <property type="evidence" value="ECO:0007669"/>
    <property type="project" value="InterPro"/>
</dbReference>
<comment type="caution">
    <text evidence="9">The sequence shown here is derived from an EMBL/GenBank/DDBJ whole genome shotgun (WGS) entry which is preliminary data.</text>
</comment>
<dbReference type="PANTHER" id="PTHR36838:SF3">
    <property type="entry name" value="TRANSPORTER AUXIN EFFLUX CARRIER EC FAMILY"/>
    <property type="match status" value="1"/>
</dbReference>
<dbReference type="RefSeq" id="WP_214359316.1">
    <property type="nucleotide sequence ID" value="NZ_JAEKFT010000001.1"/>
</dbReference>
<feature type="transmembrane region" description="Helical" evidence="8">
    <location>
        <begin position="96"/>
        <end position="119"/>
    </location>
</feature>
<evidence type="ECO:0000256" key="4">
    <source>
        <dbReference type="ARBA" id="ARBA00022475"/>
    </source>
</evidence>
<name>A0A944D6T5_DENI1</name>
<evidence type="ECO:0000256" key="2">
    <source>
        <dbReference type="ARBA" id="ARBA00010145"/>
    </source>
</evidence>
<feature type="transmembrane region" description="Helical" evidence="8">
    <location>
        <begin position="288"/>
        <end position="310"/>
    </location>
</feature>
<evidence type="ECO:0000256" key="1">
    <source>
        <dbReference type="ARBA" id="ARBA00004651"/>
    </source>
</evidence>
<dbReference type="InterPro" id="IPR004776">
    <property type="entry name" value="Mem_transp_PIN-like"/>
</dbReference>
<evidence type="ECO:0000256" key="3">
    <source>
        <dbReference type="ARBA" id="ARBA00022448"/>
    </source>
</evidence>
<organism evidence="9 10">
    <name type="scientific">Denitromonas iodatirespirans</name>
    <dbReference type="NCBI Taxonomy" id="2795389"/>
    <lineage>
        <taxon>Bacteria</taxon>
        <taxon>Pseudomonadati</taxon>
        <taxon>Pseudomonadota</taxon>
        <taxon>Betaproteobacteria</taxon>
        <taxon>Rhodocyclales</taxon>
        <taxon>Zoogloeaceae</taxon>
        <taxon>Denitromonas</taxon>
    </lineage>
</organism>
<evidence type="ECO:0000256" key="7">
    <source>
        <dbReference type="ARBA" id="ARBA00023136"/>
    </source>
</evidence>
<feature type="transmembrane region" description="Helical" evidence="8">
    <location>
        <begin position="34"/>
        <end position="55"/>
    </location>
</feature>
<evidence type="ECO:0000256" key="5">
    <source>
        <dbReference type="ARBA" id="ARBA00022692"/>
    </source>
</evidence>
<gene>
    <name evidence="9" type="ORF">I8J34_00060</name>
</gene>
<accession>A0A944D6T5</accession>
<reference evidence="10" key="1">
    <citation type="journal article" date="2022" name="ISME J.">
        <title>Genetic and phylogenetic analysis of dissimilatory iodate-reducing bacteria identifies potential niches across the world's oceans.</title>
        <authorList>
            <person name="Reyes-Umana V."/>
            <person name="Henning Z."/>
            <person name="Lee K."/>
            <person name="Barnum T.P."/>
            <person name="Coates J.D."/>
        </authorList>
    </citation>
    <scope>NUCLEOTIDE SEQUENCE [LARGE SCALE GENOMIC DNA]</scope>
    <source>
        <strain evidence="10">IR12</strain>
    </source>
</reference>
<dbReference type="PANTHER" id="PTHR36838">
    <property type="entry name" value="AUXIN EFFLUX CARRIER FAMILY PROTEIN"/>
    <property type="match status" value="1"/>
</dbReference>
<feature type="transmembrane region" description="Helical" evidence="8">
    <location>
        <begin position="229"/>
        <end position="250"/>
    </location>
</feature>
<keyword evidence="3" id="KW-0813">Transport</keyword>
<evidence type="ECO:0000256" key="6">
    <source>
        <dbReference type="ARBA" id="ARBA00022989"/>
    </source>
</evidence>
<dbReference type="EMBL" id="JAEKFT010000001">
    <property type="protein sequence ID" value="MBT0959547.1"/>
    <property type="molecule type" value="Genomic_DNA"/>
</dbReference>
<dbReference type="InterPro" id="IPR038770">
    <property type="entry name" value="Na+/solute_symporter_sf"/>
</dbReference>
<sequence length="312" mass="32177">MSQVIEIILPVFGILALGYASARAGKFDDHANRGLSLFVFGFALPLLLFQSIAAAELPAQIPWAYLAAYFGGTLATMALAMAVGRWCFGRRLDEQGVMALGAGFSNTSMLGIPLVLTAFGAQGALPMFILLAVHSLILLPIVTVAIETGRGKGQGLGKTLSAILRGLAGNPIILALAAGLISNLAGLSLPKVLLAVITPLGSAAVPCALFALGASMARYKVAGQLAEPLSLVAFKTVVHPALVWLLATPVFGLPDLWAAVATVLAAQPTGITAYLFGQRYQVVVESSATTILLSTGFSAVTLSVLVLLLVPS</sequence>
<dbReference type="GO" id="GO:0005886">
    <property type="term" value="C:plasma membrane"/>
    <property type="evidence" value="ECO:0007669"/>
    <property type="project" value="UniProtKB-SubCell"/>
</dbReference>
<protein>
    <submittedName>
        <fullName evidence="9">AEC family transporter</fullName>
    </submittedName>
</protein>
<dbReference type="Gene3D" id="1.20.1530.20">
    <property type="match status" value="1"/>
</dbReference>
<feature type="transmembrane region" description="Helical" evidence="8">
    <location>
        <begin position="167"/>
        <end position="186"/>
    </location>
</feature>
<feature type="transmembrane region" description="Helical" evidence="8">
    <location>
        <begin position="192"/>
        <end position="217"/>
    </location>
</feature>
<keyword evidence="7 8" id="KW-0472">Membrane</keyword>
<keyword evidence="10" id="KW-1185">Reference proteome</keyword>
<comment type="similarity">
    <text evidence="2">Belongs to the auxin efflux carrier (TC 2.A.69) family.</text>
</comment>
<proteinExistence type="inferred from homology"/>
<keyword evidence="5 8" id="KW-0812">Transmembrane</keyword>
<feature type="transmembrane region" description="Helical" evidence="8">
    <location>
        <begin position="61"/>
        <end position="84"/>
    </location>
</feature>
<evidence type="ECO:0000313" key="9">
    <source>
        <dbReference type="EMBL" id="MBT0959547.1"/>
    </source>
</evidence>
<feature type="transmembrane region" description="Helical" evidence="8">
    <location>
        <begin position="125"/>
        <end position="146"/>
    </location>
</feature>
<comment type="subcellular location">
    <subcellularLocation>
        <location evidence="1">Cell membrane</location>
        <topology evidence="1">Multi-pass membrane protein</topology>
    </subcellularLocation>
</comment>
<evidence type="ECO:0000313" key="10">
    <source>
        <dbReference type="Proteomes" id="UP000694660"/>
    </source>
</evidence>
<dbReference type="AlphaFoldDB" id="A0A944D6T5"/>
<evidence type="ECO:0000256" key="8">
    <source>
        <dbReference type="SAM" id="Phobius"/>
    </source>
</evidence>
<keyword evidence="4" id="KW-1003">Cell membrane</keyword>